<keyword evidence="2" id="KW-1133">Transmembrane helix</keyword>
<dbReference type="Pfam" id="PF18962">
    <property type="entry name" value="Por_Secre_tail"/>
    <property type="match status" value="1"/>
</dbReference>
<gene>
    <name evidence="4" type="ORF">E5K00_07745</name>
</gene>
<reference evidence="4 5" key="1">
    <citation type="submission" date="2019-04" db="EMBL/GenBank/DDBJ databases">
        <authorList>
            <person name="Feng G."/>
            <person name="Zhang J."/>
            <person name="Zhu H."/>
        </authorList>
    </citation>
    <scope>NUCLEOTIDE SEQUENCE [LARGE SCALE GENOMIC DNA]</scope>
    <source>
        <strain evidence="4 5">JCM 31653</strain>
    </source>
</reference>
<evidence type="ECO:0000256" key="2">
    <source>
        <dbReference type="SAM" id="Phobius"/>
    </source>
</evidence>
<accession>A0A4Z0Q7Q3</accession>
<name>A0A4Z0Q7Q3_9BACT</name>
<dbReference type="NCBIfam" id="TIGR04183">
    <property type="entry name" value="Por_Secre_tail"/>
    <property type="match status" value="1"/>
</dbReference>
<dbReference type="OrthoDB" id="863842at2"/>
<evidence type="ECO:0000259" key="3">
    <source>
        <dbReference type="Pfam" id="PF18962"/>
    </source>
</evidence>
<evidence type="ECO:0000256" key="1">
    <source>
        <dbReference type="SAM" id="MobiDB-lite"/>
    </source>
</evidence>
<sequence>MAKWPNRRPKANRLPKPKKPRRNPRCTRSANEAGRQPGCPVIVYVWLKRPQPLAAVFFLRKTRLGQCAKARKKSLMTGLCRLFMPYLAASLPLIFAQFIVCMRNYYVRPLGIFLLCLLLSGAHATQGQARLKPAARQPLSDLLPARRGGQHPPAAAARTATAAQLPTRVMMYTWNPVDNAWDFPYLSSYTYDAAGRVTQTLSGDSIQGPGGVDRDQLTFDARGNLVEQLIQQRDTTSLPWTNWLRTTQVYDAHDTPTLVVDQVWTNNAWETYGGYRATNSYTPLGTLSEEVLETWQQGTYKPSVRKLYTTDAAGQWTSITGQQYRNGGWVNKDRISNLVWHDWAANQPASYAEQTWNGSAWETSSLTRATWLPNNSFQSWEQFQINGQWQDFSRKVVTYDELGNLLVDTWEQLDANGQWALERGDKTAVVYNLARTATLASFSERYEPVVSSYVKSEKRRYSGFVPLATRAKVVPGATVELYPNPAVTSVTVTVAAAAASVVPVQVLNSLGQVVRHGQARPQQGGLTATLDVAALPAGVYTVRLLLPEGPVMRQLIRR</sequence>
<keyword evidence="2" id="KW-0472">Membrane</keyword>
<dbReference type="AlphaFoldDB" id="A0A4Z0Q7Q3"/>
<evidence type="ECO:0000313" key="5">
    <source>
        <dbReference type="Proteomes" id="UP000297549"/>
    </source>
</evidence>
<protein>
    <submittedName>
        <fullName evidence="4">T9SS type A sorting domain-containing protein</fullName>
    </submittedName>
</protein>
<dbReference type="EMBL" id="SRLC01000001">
    <property type="protein sequence ID" value="TGE25081.1"/>
    <property type="molecule type" value="Genomic_DNA"/>
</dbReference>
<feature type="region of interest" description="Disordered" evidence="1">
    <location>
        <begin position="1"/>
        <end position="32"/>
    </location>
</feature>
<keyword evidence="5" id="KW-1185">Reference proteome</keyword>
<evidence type="ECO:0000313" key="4">
    <source>
        <dbReference type="EMBL" id="TGE25081.1"/>
    </source>
</evidence>
<keyword evidence="2" id="KW-0812">Transmembrane</keyword>
<feature type="domain" description="Secretion system C-terminal sorting" evidence="3">
    <location>
        <begin position="481"/>
        <end position="544"/>
    </location>
</feature>
<feature type="transmembrane region" description="Helical" evidence="2">
    <location>
        <begin position="79"/>
        <end position="100"/>
    </location>
</feature>
<feature type="compositionally biased region" description="Basic residues" evidence="1">
    <location>
        <begin position="1"/>
        <end position="25"/>
    </location>
</feature>
<organism evidence="4 5">
    <name type="scientific">Hymenobacter aquaticus</name>
    <dbReference type="NCBI Taxonomy" id="1867101"/>
    <lineage>
        <taxon>Bacteria</taxon>
        <taxon>Pseudomonadati</taxon>
        <taxon>Bacteroidota</taxon>
        <taxon>Cytophagia</taxon>
        <taxon>Cytophagales</taxon>
        <taxon>Hymenobacteraceae</taxon>
        <taxon>Hymenobacter</taxon>
    </lineage>
</organism>
<dbReference type="Proteomes" id="UP000297549">
    <property type="component" value="Unassembled WGS sequence"/>
</dbReference>
<dbReference type="InterPro" id="IPR026444">
    <property type="entry name" value="Secre_tail"/>
</dbReference>
<comment type="caution">
    <text evidence="4">The sequence shown here is derived from an EMBL/GenBank/DDBJ whole genome shotgun (WGS) entry which is preliminary data.</text>
</comment>
<proteinExistence type="predicted"/>